<evidence type="ECO:0000313" key="2">
    <source>
        <dbReference type="Proteomes" id="UP001165960"/>
    </source>
</evidence>
<protein>
    <submittedName>
        <fullName evidence="1">Uncharacterized protein</fullName>
    </submittedName>
</protein>
<comment type="caution">
    <text evidence="1">The sequence shown here is derived from an EMBL/GenBank/DDBJ whole genome shotgun (WGS) entry which is preliminary data.</text>
</comment>
<gene>
    <name evidence="1" type="ORF">DSO57_1013029</name>
</gene>
<organism evidence="1 2">
    <name type="scientific">Entomophthora muscae</name>
    <dbReference type="NCBI Taxonomy" id="34485"/>
    <lineage>
        <taxon>Eukaryota</taxon>
        <taxon>Fungi</taxon>
        <taxon>Fungi incertae sedis</taxon>
        <taxon>Zoopagomycota</taxon>
        <taxon>Entomophthoromycotina</taxon>
        <taxon>Entomophthoromycetes</taxon>
        <taxon>Entomophthorales</taxon>
        <taxon>Entomophthoraceae</taxon>
        <taxon>Entomophthora</taxon>
    </lineage>
</organism>
<keyword evidence="2" id="KW-1185">Reference proteome</keyword>
<sequence length="159" mass="18506">MSNWSLRILGNETSSSQPILLEGELKYELNCILVSRKNWRWMEYLVSWKENPNSKNSWVPHYDCYNFPDLIQEFYKRRPTTIGHLELILAAMKLLPVHLNFSLSHLLDDIIVPQSKVEVNVTFRAQKALDNQLAFLEAKNPQLGSPYQVSSRAKKTPFD</sequence>
<evidence type="ECO:0000313" key="1">
    <source>
        <dbReference type="EMBL" id="KAJ9058363.1"/>
    </source>
</evidence>
<name>A0ACC2S7U4_9FUNG</name>
<proteinExistence type="predicted"/>
<accession>A0ACC2S7U4</accession>
<reference evidence="1" key="1">
    <citation type="submission" date="2022-04" db="EMBL/GenBank/DDBJ databases">
        <title>Genome of the entomopathogenic fungus Entomophthora muscae.</title>
        <authorList>
            <person name="Elya C."/>
            <person name="Lovett B.R."/>
            <person name="Lee E."/>
            <person name="Macias A.M."/>
            <person name="Hajek A.E."/>
            <person name="De Bivort B.L."/>
            <person name="Kasson M.T."/>
            <person name="De Fine Licht H.H."/>
            <person name="Stajich J.E."/>
        </authorList>
    </citation>
    <scope>NUCLEOTIDE SEQUENCE</scope>
    <source>
        <strain evidence="1">Berkeley</strain>
    </source>
</reference>
<dbReference type="Proteomes" id="UP001165960">
    <property type="component" value="Unassembled WGS sequence"/>
</dbReference>
<dbReference type="EMBL" id="QTSX02005727">
    <property type="protein sequence ID" value="KAJ9058363.1"/>
    <property type="molecule type" value="Genomic_DNA"/>
</dbReference>